<protein>
    <submittedName>
        <fullName evidence="2">Uncharacterized protein</fullName>
    </submittedName>
</protein>
<keyword evidence="1" id="KW-0812">Transmembrane</keyword>
<name>A0AAD9P9L7_RIDPI</name>
<dbReference type="AlphaFoldDB" id="A0AAD9P9L7"/>
<evidence type="ECO:0000256" key="1">
    <source>
        <dbReference type="SAM" id="Phobius"/>
    </source>
</evidence>
<reference evidence="2" key="1">
    <citation type="journal article" date="2023" name="Mol. Biol. Evol.">
        <title>Third-Generation Sequencing Reveals the Adaptive Role of the Epigenome in Three Deep-Sea Polychaetes.</title>
        <authorList>
            <person name="Perez M."/>
            <person name="Aroh O."/>
            <person name="Sun Y."/>
            <person name="Lan Y."/>
            <person name="Juniper S.K."/>
            <person name="Young C.R."/>
            <person name="Angers B."/>
            <person name="Qian P.Y."/>
        </authorList>
    </citation>
    <scope>NUCLEOTIDE SEQUENCE</scope>
    <source>
        <strain evidence="2">R07B-5</strain>
    </source>
</reference>
<comment type="caution">
    <text evidence="2">The sequence shown here is derived from an EMBL/GenBank/DDBJ whole genome shotgun (WGS) entry which is preliminary data.</text>
</comment>
<dbReference type="Proteomes" id="UP001209878">
    <property type="component" value="Unassembled WGS sequence"/>
</dbReference>
<dbReference type="EMBL" id="JAODUO010000072">
    <property type="protein sequence ID" value="KAK2190669.1"/>
    <property type="molecule type" value="Genomic_DNA"/>
</dbReference>
<accession>A0AAD9P9L7</accession>
<evidence type="ECO:0000313" key="3">
    <source>
        <dbReference type="Proteomes" id="UP001209878"/>
    </source>
</evidence>
<gene>
    <name evidence="2" type="ORF">NP493_70g00013</name>
</gene>
<sequence>MDVYVVSMEQMLEWVKNPVPLVELNTASSLFKKPTGRNGAARCNSTCLRTGQNAEGNEGWVAGNSTMLPICVVSLILLFVYIAKGGSQSRRFRMVVWYKSLCRRWWRLWEGVTV</sequence>
<feature type="transmembrane region" description="Helical" evidence="1">
    <location>
        <begin position="66"/>
        <end position="83"/>
    </location>
</feature>
<keyword evidence="3" id="KW-1185">Reference proteome</keyword>
<keyword evidence="1" id="KW-1133">Transmembrane helix</keyword>
<keyword evidence="1" id="KW-0472">Membrane</keyword>
<proteinExistence type="predicted"/>
<organism evidence="2 3">
    <name type="scientific">Ridgeia piscesae</name>
    <name type="common">Tubeworm</name>
    <dbReference type="NCBI Taxonomy" id="27915"/>
    <lineage>
        <taxon>Eukaryota</taxon>
        <taxon>Metazoa</taxon>
        <taxon>Spiralia</taxon>
        <taxon>Lophotrochozoa</taxon>
        <taxon>Annelida</taxon>
        <taxon>Polychaeta</taxon>
        <taxon>Sedentaria</taxon>
        <taxon>Canalipalpata</taxon>
        <taxon>Sabellida</taxon>
        <taxon>Siboglinidae</taxon>
        <taxon>Ridgeia</taxon>
    </lineage>
</organism>
<evidence type="ECO:0000313" key="2">
    <source>
        <dbReference type="EMBL" id="KAK2190669.1"/>
    </source>
</evidence>